<proteinExistence type="predicted"/>
<dbReference type="Proteomes" id="UP000050761">
    <property type="component" value="Unassembled WGS sequence"/>
</dbReference>
<gene>
    <name evidence="1" type="ORF">HPBE_LOCUS12908</name>
</gene>
<protein>
    <submittedName>
        <fullName evidence="3">DUF1758 domain-containing protein</fullName>
    </submittedName>
</protein>
<accession>A0A183FWR2</accession>
<dbReference type="EMBL" id="UZAH01027687">
    <property type="protein sequence ID" value="VDO94097.1"/>
    <property type="molecule type" value="Genomic_DNA"/>
</dbReference>
<keyword evidence="2" id="KW-1185">Reference proteome</keyword>
<evidence type="ECO:0000313" key="1">
    <source>
        <dbReference type="EMBL" id="VDO94097.1"/>
    </source>
</evidence>
<reference evidence="1 2" key="1">
    <citation type="submission" date="2018-11" db="EMBL/GenBank/DDBJ databases">
        <authorList>
            <consortium name="Pathogen Informatics"/>
        </authorList>
    </citation>
    <scope>NUCLEOTIDE SEQUENCE [LARGE SCALE GENOMIC DNA]</scope>
</reference>
<evidence type="ECO:0000313" key="2">
    <source>
        <dbReference type="Proteomes" id="UP000050761"/>
    </source>
</evidence>
<dbReference type="Pfam" id="PF05380">
    <property type="entry name" value="Peptidase_A17"/>
    <property type="match status" value="1"/>
</dbReference>
<dbReference type="AlphaFoldDB" id="A0A183FWR2"/>
<sequence length="201" mass="22657">MIVEAQTYNFNTKAEELLTIFLDSGSQHSFIRKETAKSLEHGDTTARWAEITQNFIGFTGTVPKYIANNSEDASKKVFAAAAYLVCRPPQQKPFSHLIYAKAKVAAPGKTTIPRLELKASVIAAKLVRFLRKELPIRINSVHLLSDLQIALYWIHSKKQLKTVVHHRVQNIHGVKDELEAAKIPCRFHYVSTDQKIVPPEA</sequence>
<dbReference type="PANTHER" id="PTHR47331">
    <property type="entry name" value="PHD-TYPE DOMAIN-CONTAINING PROTEIN"/>
    <property type="match status" value="1"/>
</dbReference>
<reference evidence="3" key="2">
    <citation type="submission" date="2019-09" db="UniProtKB">
        <authorList>
            <consortium name="WormBaseParasite"/>
        </authorList>
    </citation>
    <scope>IDENTIFICATION</scope>
</reference>
<dbReference type="WBParaSite" id="HPBE_0001290701-mRNA-1">
    <property type="protein sequence ID" value="HPBE_0001290701-mRNA-1"/>
    <property type="gene ID" value="HPBE_0001290701"/>
</dbReference>
<dbReference type="InterPro" id="IPR008042">
    <property type="entry name" value="Retrotrans_Pao"/>
</dbReference>
<accession>A0A3P8ABJ6</accession>
<organism evidence="2 3">
    <name type="scientific">Heligmosomoides polygyrus</name>
    <name type="common">Parasitic roundworm</name>
    <dbReference type="NCBI Taxonomy" id="6339"/>
    <lineage>
        <taxon>Eukaryota</taxon>
        <taxon>Metazoa</taxon>
        <taxon>Ecdysozoa</taxon>
        <taxon>Nematoda</taxon>
        <taxon>Chromadorea</taxon>
        <taxon>Rhabditida</taxon>
        <taxon>Rhabditina</taxon>
        <taxon>Rhabditomorpha</taxon>
        <taxon>Strongyloidea</taxon>
        <taxon>Heligmosomidae</taxon>
        <taxon>Heligmosomoides</taxon>
    </lineage>
</organism>
<name>A0A183FWR2_HELPZ</name>
<dbReference type="OrthoDB" id="8038274at2759"/>
<evidence type="ECO:0000313" key="3">
    <source>
        <dbReference type="WBParaSite" id="HPBE_0001290701-mRNA-1"/>
    </source>
</evidence>
<dbReference type="PANTHER" id="PTHR47331:SF5">
    <property type="entry name" value="RIBONUCLEASE H"/>
    <property type="match status" value="1"/>
</dbReference>